<dbReference type="Pfam" id="PF14689">
    <property type="entry name" value="SPOB_a"/>
    <property type="match status" value="1"/>
</dbReference>
<evidence type="ECO:0000259" key="4">
    <source>
        <dbReference type="SMART" id="SM01317"/>
    </source>
</evidence>
<dbReference type="InterPro" id="IPR016122">
    <property type="entry name" value="SpoOB_C"/>
</dbReference>
<protein>
    <submittedName>
        <fullName evidence="5">Stage 0 sporulation protein B (Sporulation initiation phosphotransferase)</fullName>
    </submittedName>
</protein>
<feature type="domain" description="Sporulation initiation phosphotransferase B C-terminal" evidence="4">
    <location>
        <begin position="60"/>
        <end position="174"/>
    </location>
</feature>
<dbReference type="EMBL" id="FNJU01000006">
    <property type="protein sequence ID" value="SDP73290.1"/>
    <property type="molecule type" value="Genomic_DNA"/>
</dbReference>
<name>A0A1H0V4B2_9BACI</name>
<sequence length="179" mass="21137">MMKKDWTIVDVLKHSRHDWLNKIQLIKGNIALNKYDRVKEIIDEIVMETQNEARLTNLQLTELASFFMTYNWEEHKFPIEYEVIGTARDLAKYDDELTAWCEQFFQLIENNTVLNGENHLMITVELFDEEVRFLFDFSGIINDTELVIESLEKGNESDQIQLIEYEVHPHELIASIAVI</sequence>
<organism evidence="5 6">
    <name type="scientific">Litchfieldia salsa</name>
    <dbReference type="NCBI Taxonomy" id="930152"/>
    <lineage>
        <taxon>Bacteria</taxon>
        <taxon>Bacillati</taxon>
        <taxon>Bacillota</taxon>
        <taxon>Bacilli</taxon>
        <taxon>Bacillales</taxon>
        <taxon>Bacillaceae</taxon>
        <taxon>Litchfieldia</taxon>
    </lineage>
</organism>
<dbReference type="AlphaFoldDB" id="A0A1H0V4B2"/>
<reference evidence="6" key="1">
    <citation type="submission" date="2016-10" db="EMBL/GenBank/DDBJ databases">
        <authorList>
            <person name="Varghese N."/>
            <person name="Submissions S."/>
        </authorList>
    </citation>
    <scope>NUCLEOTIDE SEQUENCE [LARGE SCALE GENOMIC DNA]</scope>
    <source>
        <strain evidence="6">IBRC-M10078</strain>
    </source>
</reference>
<dbReference type="Proteomes" id="UP000199159">
    <property type="component" value="Unassembled WGS sequence"/>
</dbReference>
<dbReference type="Gene3D" id="1.10.287.130">
    <property type="match status" value="1"/>
</dbReference>
<dbReference type="InterPro" id="IPR037100">
    <property type="entry name" value="Spo0B_C_sf"/>
</dbReference>
<accession>A0A1H0V4B2</accession>
<keyword evidence="3" id="KW-0418">Kinase</keyword>
<dbReference type="InterPro" id="IPR016120">
    <property type="entry name" value="Sig_transdc_His_kin_SpoOB"/>
</dbReference>
<evidence type="ECO:0000256" key="2">
    <source>
        <dbReference type="ARBA" id="ARBA00022679"/>
    </source>
</evidence>
<proteinExistence type="predicted"/>
<dbReference type="SMART" id="SM01317">
    <property type="entry name" value="SPOB_ab"/>
    <property type="match status" value="1"/>
</dbReference>
<evidence type="ECO:0000256" key="1">
    <source>
        <dbReference type="ARBA" id="ARBA00022553"/>
    </source>
</evidence>
<evidence type="ECO:0000313" key="6">
    <source>
        <dbReference type="Proteomes" id="UP000199159"/>
    </source>
</evidence>
<dbReference type="GO" id="GO:0000155">
    <property type="term" value="F:phosphorelay sensor kinase activity"/>
    <property type="evidence" value="ECO:0007669"/>
    <property type="project" value="InterPro"/>
</dbReference>
<dbReference type="STRING" id="930152.SAMN05216565_1061"/>
<keyword evidence="1" id="KW-0597">Phosphoprotein</keyword>
<evidence type="ECO:0000256" key="3">
    <source>
        <dbReference type="ARBA" id="ARBA00022777"/>
    </source>
</evidence>
<dbReference type="InterPro" id="IPR039506">
    <property type="entry name" value="SPOB_a"/>
</dbReference>
<dbReference type="SUPFAM" id="SSF55890">
    <property type="entry name" value="Sporulation response regulatory protein Spo0B"/>
    <property type="match status" value="1"/>
</dbReference>
<gene>
    <name evidence="5" type="ORF">SAMN05216565_1061</name>
</gene>
<dbReference type="Pfam" id="PF14682">
    <property type="entry name" value="SPOB_ab"/>
    <property type="match status" value="1"/>
</dbReference>
<dbReference type="Gene3D" id="3.30.565.30">
    <property type="entry name" value="Sporulation initiation phosphotransferase B (SpoOB), C-terminal domain"/>
    <property type="match status" value="1"/>
</dbReference>
<keyword evidence="2 5" id="KW-0808">Transferase</keyword>
<keyword evidence="6" id="KW-1185">Reference proteome</keyword>
<evidence type="ECO:0000313" key="5">
    <source>
        <dbReference type="EMBL" id="SDP73290.1"/>
    </source>
</evidence>